<comment type="caution">
    <text evidence="2">The sequence shown here is derived from an EMBL/GenBank/DDBJ whole genome shotgun (WGS) entry which is preliminary data.</text>
</comment>
<accession>A0A9X4AJP0</accession>
<gene>
    <name evidence="2" type="ORF">NC661_17850</name>
</gene>
<dbReference type="PANTHER" id="PTHR37305:SF1">
    <property type="entry name" value="MEMBRANE PROTEIN"/>
    <property type="match status" value="1"/>
</dbReference>
<dbReference type="Pfam" id="PF12679">
    <property type="entry name" value="ABC2_membrane_2"/>
    <property type="match status" value="1"/>
</dbReference>
<evidence type="ECO:0000256" key="1">
    <source>
        <dbReference type="SAM" id="Phobius"/>
    </source>
</evidence>
<feature type="transmembrane region" description="Helical" evidence="1">
    <location>
        <begin position="160"/>
        <end position="188"/>
    </location>
</feature>
<dbReference type="Proteomes" id="UP001145072">
    <property type="component" value="Unassembled WGS sequence"/>
</dbReference>
<feature type="transmembrane region" description="Helical" evidence="1">
    <location>
        <begin position="295"/>
        <end position="317"/>
    </location>
</feature>
<feature type="transmembrane region" description="Helical" evidence="1">
    <location>
        <begin position="117"/>
        <end position="139"/>
    </location>
</feature>
<organism evidence="2 3">
    <name type="scientific">Aquibacillus koreensis</name>
    <dbReference type="NCBI Taxonomy" id="279446"/>
    <lineage>
        <taxon>Bacteria</taxon>
        <taxon>Bacillati</taxon>
        <taxon>Bacillota</taxon>
        <taxon>Bacilli</taxon>
        <taxon>Bacillales</taxon>
        <taxon>Bacillaceae</taxon>
        <taxon>Aquibacillus</taxon>
    </lineage>
</organism>
<feature type="transmembrane region" description="Helical" evidence="1">
    <location>
        <begin position="246"/>
        <end position="266"/>
    </location>
</feature>
<proteinExistence type="predicted"/>
<sequence>MSNFIRLVQNEQVKLYVRVATWVMFGILAAIILLGAVIVRFLDDGSLTEYGDNWREEIQEENQKLTQEMEEMSSDSADGGFSVEMINGSTIERNNYYLENDIKPHTYDAWQFVYENAGLASIISLFTIIVAAGIIANEFKWGTIKLLLIRPVSRLKVMAAKYVSVLLFALTMLAFLLVFSWISGAIIFGVDGMNPSIVVDRGGEFIQLNVVKETIMDYSFSMVNLVMMATFAFMISSIFRSSGMAIGLAIFLMFAGNSVVGFVSQYDWAKFILFANTDLKQYTAGREPWIEGMTMGFSISMLLVYYVVFLAASWLAFTKRDVAGH</sequence>
<dbReference type="EMBL" id="JAMQJZ010000017">
    <property type="protein sequence ID" value="MDC3422216.1"/>
    <property type="molecule type" value="Genomic_DNA"/>
</dbReference>
<keyword evidence="1" id="KW-1133">Transmembrane helix</keyword>
<keyword evidence="3" id="KW-1185">Reference proteome</keyword>
<feature type="transmembrane region" description="Helical" evidence="1">
    <location>
        <begin position="21"/>
        <end position="42"/>
    </location>
</feature>
<feature type="transmembrane region" description="Helical" evidence="1">
    <location>
        <begin position="218"/>
        <end position="239"/>
    </location>
</feature>
<dbReference type="RefSeq" id="WP_259869381.1">
    <property type="nucleotide sequence ID" value="NZ_JAMQJZ010000017.1"/>
</dbReference>
<evidence type="ECO:0000313" key="2">
    <source>
        <dbReference type="EMBL" id="MDC3422216.1"/>
    </source>
</evidence>
<evidence type="ECO:0000313" key="3">
    <source>
        <dbReference type="Proteomes" id="UP001145072"/>
    </source>
</evidence>
<dbReference type="GO" id="GO:0140359">
    <property type="term" value="F:ABC-type transporter activity"/>
    <property type="evidence" value="ECO:0007669"/>
    <property type="project" value="InterPro"/>
</dbReference>
<name>A0A9X4AJP0_9BACI</name>
<dbReference type="AlphaFoldDB" id="A0A9X4AJP0"/>
<keyword evidence="1" id="KW-0812">Transmembrane</keyword>
<reference evidence="2" key="1">
    <citation type="submission" date="2022-06" db="EMBL/GenBank/DDBJ databases">
        <title>Aquibacillus sp. a new bacterium isolated from soil saline samples.</title>
        <authorList>
            <person name="Galisteo C."/>
            <person name="De La Haba R."/>
            <person name="Sanchez-Porro C."/>
            <person name="Ventosa A."/>
        </authorList>
    </citation>
    <scope>NUCLEOTIDE SEQUENCE</scope>
    <source>
        <strain evidence="2">JCM 12387</strain>
    </source>
</reference>
<dbReference type="PANTHER" id="PTHR37305">
    <property type="entry name" value="INTEGRAL MEMBRANE PROTEIN-RELATED"/>
    <property type="match status" value="1"/>
</dbReference>
<keyword evidence="1" id="KW-0472">Membrane</keyword>
<protein>
    <submittedName>
        <fullName evidence="2">ABC transporter permease</fullName>
    </submittedName>
</protein>
<dbReference type="GO" id="GO:0005886">
    <property type="term" value="C:plasma membrane"/>
    <property type="evidence" value="ECO:0007669"/>
    <property type="project" value="UniProtKB-SubCell"/>
</dbReference>